<dbReference type="Proteomes" id="UP000294513">
    <property type="component" value="Unassembled WGS sequence"/>
</dbReference>
<dbReference type="SUPFAM" id="SSF48371">
    <property type="entry name" value="ARM repeat"/>
    <property type="match status" value="1"/>
</dbReference>
<reference evidence="1 2" key="1">
    <citation type="submission" date="2019-03" db="EMBL/GenBank/DDBJ databases">
        <title>Draft genome sequences of novel Actinobacteria.</title>
        <authorList>
            <person name="Sahin N."/>
            <person name="Ay H."/>
            <person name="Saygin H."/>
        </authorList>
    </citation>
    <scope>NUCLEOTIDE SEQUENCE [LARGE SCALE GENOMIC DNA]</scope>
    <source>
        <strain evidence="1 2">H3C3</strain>
    </source>
</reference>
<comment type="caution">
    <text evidence="1">The sequence shown here is derived from an EMBL/GenBank/DDBJ whole genome shotgun (WGS) entry which is preliminary data.</text>
</comment>
<sequence length="1030" mass="110520">MTSADESVIAGLDPRTCAPDVLAALAGQGDARLRTLGLARLADRLDERPEDGDRYAASLPASLEDLVGAVLADGPPEAALALARVHLRLRAHVRAWPGWREAGLPVRVQIAWLCAEIAGRPAAVRDEPAGDLLYRAVRGLAVVDLDDPEAFAWELMERPDPVLRAEAFRIVRDALLAAVLVPRRARALVESLAADVPAALAELAEPWAALDPLPEERMRRFLAAGPAGPAIEAAARHGHRRLLRDVAADPGRPPRLRRRSLELLGGMATREDVGDLTGIAVQDPLLLAGPAVACLSGMHRRGHFPSGRDVPAIVGLALADHCVPAGEVAALLFSCRHETLRELTTAAEPTCWPRRLELLVALDAQGVPGLDVGGAVTALARRADDPAPFLRAIRELRHLPAEDTVLDLLPRAPREALAALEAVGGERTAGVLRDGLGLDGGGIVRHLRPFRHRALELLWHLTGDTARRRSLLERLNPRDLPRRIADDLGAPDPRELALLRAGLDPQEPVEALARLARNGDASTVPALADLLLRVASAGDEASVPDEAVAAVRDLGARLFRRGAIRPRCLLDAADAAGAGHALVASLALDLLDRPGLVPSERTALLDLLRRTPYRRAKARVHPLLRHRDRHVRGHAIAVIARDAGDARAMSASLIPLTRADDEQTVRQALLALGEARATWAAPAVAACLDHRNMNVKKTAATALTRAGAPSAVPKLLYWLGHHDNPGFRDALTDALRTILAGAFAATVLAAADRAEDDRARALLLSALDGLLSPRSAAALARYGVTVPVTTVSDARSLLEHGWNTEIARRVVDEHERDPARPPDRRLRPQLPRWLDLAASGDPGPVLRFTLRLCPPPWADAELETAARSSRTLVDGLAAIGDARLLDLLDKAIPKLRPLERLDLTGQVRGLALGRAGLVLLRRCGAVLTRDDLHHALATAENQEAVLREAFAQAETDGALHESFHKAAQDPDSLARLRAQQAGTSRDRLDALIAAYPMAPASARAALLDWMLDLQPLDAPPWTLAEEARTP</sequence>
<dbReference type="Gene3D" id="1.25.10.10">
    <property type="entry name" value="Leucine-rich Repeat Variant"/>
    <property type="match status" value="1"/>
</dbReference>
<evidence type="ECO:0000313" key="2">
    <source>
        <dbReference type="Proteomes" id="UP000294513"/>
    </source>
</evidence>
<dbReference type="AlphaFoldDB" id="A0A4R4ZSQ1"/>
<protein>
    <submittedName>
        <fullName evidence="1">HEAT repeat domain-containing protein</fullName>
    </submittedName>
</protein>
<gene>
    <name evidence="1" type="ORF">E1298_45565</name>
</gene>
<dbReference type="InterPro" id="IPR016024">
    <property type="entry name" value="ARM-type_fold"/>
</dbReference>
<accession>A0A4R4ZSQ1</accession>
<proteinExistence type="predicted"/>
<dbReference type="RefSeq" id="WP_131903593.1">
    <property type="nucleotide sequence ID" value="NZ_SMKU01000578.1"/>
</dbReference>
<organism evidence="1 2">
    <name type="scientific">Actinomadura rubrisoli</name>
    <dbReference type="NCBI Taxonomy" id="2530368"/>
    <lineage>
        <taxon>Bacteria</taxon>
        <taxon>Bacillati</taxon>
        <taxon>Actinomycetota</taxon>
        <taxon>Actinomycetes</taxon>
        <taxon>Streptosporangiales</taxon>
        <taxon>Thermomonosporaceae</taxon>
        <taxon>Actinomadura</taxon>
    </lineage>
</organism>
<dbReference type="InterPro" id="IPR011989">
    <property type="entry name" value="ARM-like"/>
</dbReference>
<feature type="non-terminal residue" evidence="1">
    <location>
        <position position="1030"/>
    </location>
</feature>
<evidence type="ECO:0000313" key="1">
    <source>
        <dbReference type="EMBL" id="TDD61144.1"/>
    </source>
</evidence>
<dbReference type="OrthoDB" id="3272910at2"/>
<name>A0A4R4ZSQ1_9ACTN</name>
<keyword evidence="2" id="KW-1185">Reference proteome</keyword>
<dbReference type="EMBL" id="SMKU01000578">
    <property type="protein sequence ID" value="TDD61144.1"/>
    <property type="molecule type" value="Genomic_DNA"/>
</dbReference>